<keyword evidence="3" id="KW-1185">Reference proteome</keyword>
<evidence type="ECO:0000313" key="3">
    <source>
        <dbReference type="Proteomes" id="UP000037035"/>
    </source>
</evidence>
<reference evidence="2 3" key="1">
    <citation type="submission" date="2015-08" db="EMBL/GenBank/DDBJ databases">
        <title>Next Generation Sequencing and Analysis of the Genome of Puccinia sorghi L Schw, the Causal Agent of Maize Common Rust.</title>
        <authorList>
            <person name="Rochi L."/>
            <person name="Burguener G."/>
            <person name="Darino M."/>
            <person name="Turjanski A."/>
            <person name="Kreff E."/>
            <person name="Dieguez M.J."/>
            <person name="Sacco F."/>
        </authorList>
    </citation>
    <scope>NUCLEOTIDE SEQUENCE [LARGE SCALE GENOMIC DNA]</scope>
    <source>
        <strain evidence="2 3">RO10H11247</strain>
    </source>
</reference>
<evidence type="ECO:0000256" key="1">
    <source>
        <dbReference type="SAM" id="MobiDB-lite"/>
    </source>
</evidence>
<name>A0A0L6V4E3_9BASI</name>
<dbReference type="EMBL" id="LAVV01007539">
    <property type="protein sequence ID" value="KNZ55609.1"/>
    <property type="molecule type" value="Genomic_DNA"/>
</dbReference>
<proteinExistence type="predicted"/>
<comment type="caution">
    <text evidence="2">The sequence shown here is derived from an EMBL/GenBank/DDBJ whole genome shotgun (WGS) entry which is preliminary data.</text>
</comment>
<dbReference type="Proteomes" id="UP000037035">
    <property type="component" value="Unassembled WGS sequence"/>
</dbReference>
<accession>A0A0L6V4E3</accession>
<protein>
    <submittedName>
        <fullName evidence="2">Uncharacterized protein</fullName>
    </submittedName>
</protein>
<gene>
    <name evidence="2" type="ORF">VP01_2633g1</name>
</gene>
<organism evidence="2 3">
    <name type="scientific">Puccinia sorghi</name>
    <dbReference type="NCBI Taxonomy" id="27349"/>
    <lineage>
        <taxon>Eukaryota</taxon>
        <taxon>Fungi</taxon>
        <taxon>Dikarya</taxon>
        <taxon>Basidiomycota</taxon>
        <taxon>Pucciniomycotina</taxon>
        <taxon>Pucciniomycetes</taxon>
        <taxon>Pucciniales</taxon>
        <taxon>Pucciniaceae</taxon>
        <taxon>Puccinia</taxon>
    </lineage>
</organism>
<dbReference type="AlphaFoldDB" id="A0A0L6V4E3"/>
<feature type="region of interest" description="Disordered" evidence="1">
    <location>
        <begin position="153"/>
        <end position="180"/>
    </location>
</feature>
<sequence length="180" mass="21061">MIDLYLASSPEAVLFSRISKMKSADFHPFYGMRKFSTHETCCNSINCELCVLFQEMQTKFNFQHNCHTEGCCFTNTRRNIIKMLETTIKTPEHHNCLANLPIKLISPDQWLKICQAGLCWWGVVDAPVAVRLTPPAEMRSLLLENKTTIKEENFNDNELIRKPEREKERKKNQRREHTTE</sequence>
<dbReference type="STRING" id="27349.A0A0L6V4E3"/>
<dbReference type="VEuPathDB" id="FungiDB:VP01_2633g1"/>
<evidence type="ECO:0000313" key="2">
    <source>
        <dbReference type="EMBL" id="KNZ55609.1"/>
    </source>
</evidence>